<reference evidence="2 3" key="1">
    <citation type="journal article" date="2014" name="Genome Biol.">
        <title>Transcriptome and methylome profiling reveals relics of genome dominance in the mesopolyploid Brassica oleracea.</title>
        <authorList>
            <person name="Parkin I.A."/>
            <person name="Koh C."/>
            <person name="Tang H."/>
            <person name="Robinson S.J."/>
            <person name="Kagale S."/>
            <person name="Clarke W.E."/>
            <person name="Town C.D."/>
            <person name="Nixon J."/>
            <person name="Krishnakumar V."/>
            <person name="Bidwell S.L."/>
            <person name="Denoeud F."/>
            <person name="Belcram H."/>
            <person name="Links M.G."/>
            <person name="Just J."/>
            <person name="Clarke C."/>
            <person name="Bender T."/>
            <person name="Huebert T."/>
            <person name="Mason A.S."/>
            <person name="Pires J.C."/>
            <person name="Barker G."/>
            <person name="Moore J."/>
            <person name="Walley P.G."/>
            <person name="Manoli S."/>
            <person name="Batley J."/>
            <person name="Edwards D."/>
            <person name="Nelson M.N."/>
            <person name="Wang X."/>
            <person name="Paterson A.H."/>
            <person name="King G."/>
            <person name="Bancroft I."/>
            <person name="Chalhoub B."/>
            <person name="Sharpe A.G."/>
        </authorList>
    </citation>
    <scope>NUCLEOTIDE SEQUENCE</scope>
    <source>
        <strain evidence="2 3">cv. TO1000</strain>
    </source>
</reference>
<dbReference type="Gene3D" id="1.50.10.20">
    <property type="match status" value="1"/>
</dbReference>
<evidence type="ECO:0000313" key="3">
    <source>
        <dbReference type="Proteomes" id="UP000032141"/>
    </source>
</evidence>
<accession>A0A0D3E0X5</accession>
<dbReference type="SUPFAM" id="SSF48239">
    <property type="entry name" value="Terpenoid cyclases/Protein prenyltransferases"/>
    <property type="match status" value="1"/>
</dbReference>
<dbReference type="HOGENOM" id="CLU_2007108_0_0_1"/>
<dbReference type="InterPro" id="IPR008930">
    <property type="entry name" value="Terpenoid_cyclase/PrenylTrfase"/>
</dbReference>
<proteinExistence type="predicted"/>
<sequence length="124" mass="13980">MIVNPLPGGVSTPIKRFWEPCGGLNMLFIDSQAVQFIESTQEADGSRYGSCRVCYTYASRFALRSYAKHMKLFGYGEGADFFLKRQNSNGDIHRTRRKSKPGANRLGIDRPPREIDSVFAALRN</sequence>
<keyword evidence="3" id="KW-1185">Reference proteome</keyword>
<dbReference type="Gramene" id="Bo9g009800.1">
    <property type="protein sequence ID" value="Bo9g009800.1"/>
    <property type="gene ID" value="Bo9g009800"/>
</dbReference>
<feature type="region of interest" description="Disordered" evidence="1">
    <location>
        <begin position="90"/>
        <end position="110"/>
    </location>
</feature>
<reference evidence="2" key="2">
    <citation type="submission" date="2015-03" db="UniProtKB">
        <authorList>
            <consortium name="EnsemblPlants"/>
        </authorList>
    </citation>
    <scope>IDENTIFICATION</scope>
</reference>
<name>A0A0D3E0X5_BRAOL</name>
<evidence type="ECO:0000313" key="2">
    <source>
        <dbReference type="EnsemblPlants" id="Bo9g009800.1"/>
    </source>
</evidence>
<dbReference type="AlphaFoldDB" id="A0A0D3E0X5"/>
<organism evidence="2 3">
    <name type="scientific">Brassica oleracea var. oleracea</name>
    <dbReference type="NCBI Taxonomy" id="109376"/>
    <lineage>
        <taxon>Eukaryota</taxon>
        <taxon>Viridiplantae</taxon>
        <taxon>Streptophyta</taxon>
        <taxon>Embryophyta</taxon>
        <taxon>Tracheophyta</taxon>
        <taxon>Spermatophyta</taxon>
        <taxon>Magnoliopsida</taxon>
        <taxon>eudicotyledons</taxon>
        <taxon>Gunneridae</taxon>
        <taxon>Pentapetalae</taxon>
        <taxon>rosids</taxon>
        <taxon>malvids</taxon>
        <taxon>Brassicales</taxon>
        <taxon>Brassicaceae</taxon>
        <taxon>Brassiceae</taxon>
        <taxon>Brassica</taxon>
    </lineage>
</organism>
<protein>
    <submittedName>
        <fullName evidence="2">Uncharacterized protein</fullName>
    </submittedName>
</protein>
<evidence type="ECO:0000256" key="1">
    <source>
        <dbReference type="SAM" id="MobiDB-lite"/>
    </source>
</evidence>
<dbReference type="EnsemblPlants" id="Bo9g009800.1">
    <property type="protein sequence ID" value="Bo9g009800.1"/>
    <property type="gene ID" value="Bo9g009800"/>
</dbReference>
<dbReference type="Proteomes" id="UP000032141">
    <property type="component" value="Chromosome C9"/>
</dbReference>